<dbReference type="Gene3D" id="3.30.559.10">
    <property type="entry name" value="Chloramphenicol acetyltransferase-like domain"/>
    <property type="match status" value="2"/>
</dbReference>
<protein>
    <submittedName>
        <fullName evidence="2">Uncharacterized protein</fullName>
    </submittedName>
</protein>
<name>A0A2N9FL31_FAGSY</name>
<dbReference type="AlphaFoldDB" id="A0A2N9FL31"/>
<dbReference type="InterPro" id="IPR050317">
    <property type="entry name" value="Plant_Fungal_Acyltransferase"/>
</dbReference>
<dbReference type="InterPro" id="IPR023213">
    <property type="entry name" value="CAT-like_dom_sf"/>
</dbReference>
<organism evidence="2">
    <name type="scientific">Fagus sylvatica</name>
    <name type="common">Beechnut</name>
    <dbReference type="NCBI Taxonomy" id="28930"/>
    <lineage>
        <taxon>Eukaryota</taxon>
        <taxon>Viridiplantae</taxon>
        <taxon>Streptophyta</taxon>
        <taxon>Embryophyta</taxon>
        <taxon>Tracheophyta</taxon>
        <taxon>Spermatophyta</taxon>
        <taxon>Magnoliopsida</taxon>
        <taxon>eudicotyledons</taxon>
        <taxon>Gunneridae</taxon>
        <taxon>Pentapetalae</taxon>
        <taxon>rosids</taxon>
        <taxon>fabids</taxon>
        <taxon>Fagales</taxon>
        <taxon>Fagaceae</taxon>
        <taxon>Fagus</taxon>
    </lineage>
</organism>
<dbReference type="EMBL" id="OIVN01000946">
    <property type="protein sequence ID" value="SPC87810.1"/>
    <property type="molecule type" value="Genomic_DNA"/>
</dbReference>
<dbReference type="PANTHER" id="PTHR31642">
    <property type="entry name" value="TRICHOTHECENE 3-O-ACETYLTRANSFERASE"/>
    <property type="match status" value="1"/>
</dbReference>
<reference evidence="2" key="1">
    <citation type="submission" date="2018-02" db="EMBL/GenBank/DDBJ databases">
        <authorList>
            <person name="Cohen D.B."/>
            <person name="Kent A.D."/>
        </authorList>
    </citation>
    <scope>NUCLEOTIDE SEQUENCE</scope>
</reference>
<gene>
    <name evidence="2" type="ORF">FSB_LOCUS15692</name>
</gene>
<evidence type="ECO:0000256" key="1">
    <source>
        <dbReference type="ARBA" id="ARBA00009861"/>
    </source>
</evidence>
<proteinExistence type="inferred from homology"/>
<sequence>MGSIHISNIKISSVVPATMTSENKAHELTNMDLVMKLHYIHGVYFFSSEAVQGLTIYDLKEPMFLCLDLYLTTSGRVRRSETSRPFIKCNDSGVRIVEAKCDKTIEEFLAMKDHPFHDNLAYNQALGPDLSISPLVFIQEMIIEHIVFVNMSCVDNFLDLGKILTTIFMWLAISSLGSNVEECVWDSGAHVLGDAFSASAFVNMFGQIASGHKLPKYLHVPNPGKSKFPPSTRKEANSIKSVDRLGDCWLIPSNSKMDTEYEYPTNGMVLSMVEADLSGVKADLSQVVELLAEKRVNENNVIEEMMEKENGEADYIVYGANLTLLNLEEAKIYDLELKGHRPIFANYAINGVGDEGVVLVLPGAGGTGNGLTVTMVLPENELALLKSKFERDWNIV</sequence>
<evidence type="ECO:0000313" key="2">
    <source>
        <dbReference type="EMBL" id="SPC87810.1"/>
    </source>
</evidence>
<dbReference type="GO" id="GO:0016747">
    <property type="term" value="F:acyltransferase activity, transferring groups other than amino-acyl groups"/>
    <property type="evidence" value="ECO:0007669"/>
    <property type="project" value="TreeGrafter"/>
</dbReference>
<comment type="similarity">
    <text evidence="1">Belongs to the plant acyltransferase family.</text>
</comment>
<dbReference type="Pfam" id="PF02458">
    <property type="entry name" value="Transferase"/>
    <property type="match status" value="1"/>
</dbReference>
<accession>A0A2N9FL31</accession>
<dbReference type="PANTHER" id="PTHR31642:SF259">
    <property type="entry name" value="PROTEIN ECERIFERUM 2"/>
    <property type="match status" value="1"/>
</dbReference>